<reference evidence="2 3" key="1">
    <citation type="submission" date="2024-09" db="EMBL/GenBank/DDBJ databases">
        <authorList>
            <person name="Sun Q."/>
            <person name="Mori K."/>
        </authorList>
    </citation>
    <scope>NUCLEOTIDE SEQUENCE [LARGE SCALE GENOMIC DNA]</scope>
    <source>
        <strain evidence="2 3">KCTC 23076</strain>
    </source>
</reference>
<dbReference type="EMBL" id="JBHLTG010000004">
    <property type="protein sequence ID" value="MFC0679496.1"/>
    <property type="molecule type" value="Genomic_DNA"/>
</dbReference>
<evidence type="ECO:0000259" key="1">
    <source>
        <dbReference type="Pfam" id="PF07007"/>
    </source>
</evidence>
<organism evidence="2 3">
    <name type="scientific">Lysobacter korlensis</name>
    <dbReference type="NCBI Taxonomy" id="553636"/>
    <lineage>
        <taxon>Bacteria</taxon>
        <taxon>Pseudomonadati</taxon>
        <taxon>Pseudomonadota</taxon>
        <taxon>Gammaproteobacteria</taxon>
        <taxon>Lysobacterales</taxon>
        <taxon>Lysobacteraceae</taxon>
        <taxon>Lysobacter</taxon>
    </lineage>
</organism>
<gene>
    <name evidence="2" type="ORF">ACFFGH_16790</name>
</gene>
<comment type="caution">
    <text evidence="2">The sequence shown here is derived from an EMBL/GenBank/DDBJ whole genome shotgun (WGS) entry which is preliminary data.</text>
</comment>
<evidence type="ECO:0000313" key="2">
    <source>
        <dbReference type="EMBL" id="MFC0679496.1"/>
    </source>
</evidence>
<dbReference type="Gene3D" id="1.20.1270.180">
    <property type="match status" value="1"/>
</dbReference>
<evidence type="ECO:0000313" key="3">
    <source>
        <dbReference type="Proteomes" id="UP001589896"/>
    </source>
</evidence>
<dbReference type="RefSeq" id="WP_386670360.1">
    <property type="nucleotide sequence ID" value="NZ_JBHLTG010000004.1"/>
</dbReference>
<accession>A0ABV6RRA4</accession>
<dbReference type="InterPro" id="IPR009739">
    <property type="entry name" value="LprI-like_N"/>
</dbReference>
<proteinExistence type="predicted"/>
<sequence length="209" mass="23667">MEQAIYLLLGAVLTWTWHLIQRRLERRGTSEAIERGTKLLALKQGLEGTHTSVEDLRQLETRLIGKAETAVRIADTYVTQAEEVARHSAHDAPSRDDMNQQARAAFAVMDARLGALVVHLRRQLDGEDLAAFDDAHAAWLTFRERHARFVAHCYSGGLIRPLIHAVTLESVTAAWITELETQLGDDEAEWARSDSAPRAMRMEYSRRQR</sequence>
<keyword evidence="3" id="KW-1185">Reference proteome</keyword>
<dbReference type="Proteomes" id="UP001589896">
    <property type="component" value="Unassembled WGS sequence"/>
</dbReference>
<dbReference type="Pfam" id="PF07007">
    <property type="entry name" value="LprI"/>
    <property type="match status" value="1"/>
</dbReference>
<name>A0ABV6RRA4_9GAMM</name>
<protein>
    <submittedName>
        <fullName evidence="2">Lysozyme inhibitor LprI family protein</fullName>
    </submittedName>
</protein>
<feature type="domain" description="Lysozyme inhibitor LprI-like N-terminal" evidence="1">
    <location>
        <begin position="90"/>
        <end position="179"/>
    </location>
</feature>